<accession>A0A7V0QRA6</accession>
<proteinExistence type="predicted"/>
<name>A0A7V0QRA6_UNCAE</name>
<comment type="caution">
    <text evidence="3">The sequence shown here is derived from an EMBL/GenBank/DDBJ whole genome shotgun (WGS) entry which is preliminary data.</text>
</comment>
<dbReference type="PANTHER" id="PTHR45947">
    <property type="entry name" value="SULFOQUINOVOSYL TRANSFERASE SQD2"/>
    <property type="match status" value="1"/>
</dbReference>
<dbReference type="Gene3D" id="3.40.50.2000">
    <property type="entry name" value="Glycogen Phosphorylase B"/>
    <property type="match status" value="2"/>
</dbReference>
<dbReference type="EMBL" id="DRBC01000445">
    <property type="protein sequence ID" value="HDN85546.1"/>
    <property type="molecule type" value="Genomic_DNA"/>
</dbReference>
<dbReference type="Pfam" id="PF00534">
    <property type="entry name" value="Glycos_transf_1"/>
    <property type="match status" value="1"/>
</dbReference>
<dbReference type="InterPro" id="IPR028098">
    <property type="entry name" value="Glyco_trans_4-like_N"/>
</dbReference>
<protein>
    <submittedName>
        <fullName evidence="3">Glycosyltransferase family 1 protein</fullName>
    </submittedName>
</protein>
<dbReference type="InterPro" id="IPR050194">
    <property type="entry name" value="Glycosyltransferase_grp1"/>
</dbReference>
<feature type="domain" description="Glycosyltransferase subfamily 4-like N-terminal" evidence="2">
    <location>
        <begin position="16"/>
        <end position="187"/>
    </location>
</feature>
<feature type="domain" description="Glycosyl transferase family 1" evidence="1">
    <location>
        <begin position="207"/>
        <end position="364"/>
    </location>
</feature>
<dbReference type="PANTHER" id="PTHR45947:SF3">
    <property type="entry name" value="SULFOQUINOVOSYL TRANSFERASE SQD2"/>
    <property type="match status" value="1"/>
</dbReference>
<sequence length="386" mass="44485">MRIAIFSWESLHSIHIGGIAYHVTELACALERKGHEVHVFTRLGHPDQPWYERIHGVHYHRCPFSSHSDFIEEVNNMCRSFVEAFFQTEDYIGKFDVIHAHDWLTVNAMAWIKESRKRKAVLTMHSTEYGRCGNNFFGGNSERIRHYEWLGNYCADNVIAVSHSLKNELKWIYSVPDWKIDVIYNGIYYKNYDGWIDPAAVRRMYDIGPMDPMVLFVGRLVYQKGPDLLVEAIPHILKFYNNAKFVFVGDGEMRWYTQEKAHQMGVSHATRFLGYCNGWRLVDLYKACDCVCVPSRNEPFGIVILEAWGAGKPVVASMNGGPSELVWHEVNGLKIYAHPDSVAWGIGTLFSDFERARWMGRNGRVAVETVFSWDVIADQVLTVYNS</sequence>
<dbReference type="InterPro" id="IPR001296">
    <property type="entry name" value="Glyco_trans_1"/>
</dbReference>
<dbReference type="CDD" id="cd03801">
    <property type="entry name" value="GT4_PimA-like"/>
    <property type="match status" value="1"/>
</dbReference>
<evidence type="ECO:0000259" key="2">
    <source>
        <dbReference type="Pfam" id="PF13439"/>
    </source>
</evidence>
<dbReference type="Pfam" id="PF13439">
    <property type="entry name" value="Glyco_transf_4"/>
    <property type="match status" value="1"/>
</dbReference>
<evidence type="ECO:0000313" key="3">
    <source>
        <dbReference type="EMBL" id="HDN85546.1"/>
    </source>
</evidence>
<evidence type="ECO:0000259" key="1">
    <source>
        <dbReference type="Pfam" id="PF00534"/>
    </source>
</evidence>
<dbReference type="GO" id="GO:0016758">
    <property type="term" value="F:hexosyltransferase activity"/>
    <property type="evidence" value="ECO:0007669"/>
    <property type="project" value="TreeGrafter"/>
</dbReference>
<dbReference type="SUPFAM" id="SSF53756">
    <property type="entry name" value="UDP-Glycosyltransferase/glycogen phosphorylase"/>
    <property type="match status" value="1"/>
</dbReference>
<dbReference type="AlphaFoldDB" id="A0A7V0QRA6"/>
<dbReference type="Proteomes" id="UP000885660">
    <property type="component" value="Unassembled WGS sequence"/>
</dbReference>
<organism evidence="3">
    <name type="scientific">Aerophobetes bacterium</name>
    <dbReference type="NCBI Taxonomy" id="2030807"/>
    <lineage>
        <taxon>Bacteria</taxon>
        <taxon>Candidatus Aerophobota</taxon>
    </lineage>
</organism>
<reference evidence="3" key="1">
    <citation type="journal article" date="2020" name="mSystems">
        <title>Genome- and Community-Level Interaction Insights into Carbon Utilization and Element Cycling Functions of Hydrothermarchaeota in Hydrothermal Sediment.</title>
        <authorList>
            <person name="Zhou Z."/>
            <person name="Liu Y."/>
            <person name="Xu W."/>
            <person name="Pan J."/>
            <person name="Luo Z.H."/>
            <person name="Li M."/>
        </authorList>
    </citation>
    <scope>NUCLEOTIDE SEQUENCE [LARGE SCALE GENOMIC DNA]</scope>
    <source>
        <strain evidence="3">HyVt-219</strain>
    </source>
</reference>
<gene>
    <name evidence="3" type="ORF">ENG47_07330</name>
</gene>